<accession>A0A1M7YG14</accession>
<dbReference type="InterPro" id="IPR045620">
    <property type="entry name" value="DUF6442"/>
</dbReference>
<feature type="transmembrane region" description="Helical" evidence="1">
    <location>
        <begin position="37"/>
        <end position="58"/>
    </location>
</feature>
<keyword evidence="1" id="KW-0472">Membrane</keyword>
<dbReference type="EMBL" id="FRFD01000009">
    <property type="protein sequence ID" value="SHO51584.1"/>
    <property type="molecule type" value="Genomic_DNA"/>
</dbReference>
<dbReference type="RefSeq" id="WP_073589910.1">
    <property type="nucleotide sequence ID" value="NZ_FRFD01000009.1"/>
</dbReference>
<organism evidence="2 3">
    <name type="scientific">Anaerocolumna xylanovorans DSM 12503</name>
    <dbReference type="NCBI Taxonomy" id="1121345"/>
    <lineage>
        <taxon>Bacteria</taxon>
        <taxon>Bacillati</taxon>
        <taxon>Bacillota</taxon>
        <taxon>Clostridia</taxon>
        <taxon>Lachnospirales</taxon>
        <taxon>Lachnospiraceae</taxon>
        <taxon>Anaerocolumna</taxon>
    </lineage>
</organism>
<dbReference type="Pfam" id="PF20040">
    <property type="entry name" value="DUF6442"/>
    <property type="match status" value="1"/>
</dbReference>
<keyword evidence="3" id="KW-1185">Reference proteome</keyword>
<dbReference type="AlphaFoldDB" id="A0A1M7YG14"/>
<name>A0A1M7YG14_9FIRM</name>
<evidence type="ECO:0000313" key="2">
    <source>
        <dbReference type="EMBL" id="SHO51584.1"/>
    </source>
</evidence>
<evidence type="ECO:0008006" key="4">
    <source>
        <dbReference type="Google" id="ProtNLM"/>
    </source>
</evidence>
<gene>
    <name evidence="2" type="ORF">SAMN02745217_03269</name>
</gene>
<reference evidence="2 3" key="1">
    <citation type="submission" date="2016-12" db="EMBL/GenBank/DDBJ databases">
        <authorList>
            <person name="Song W.-J."/>
            <person name="Kurnit D.M."/>
        </authorList>
    </citation>
    <scope>NUCLEOTIDE SEQUENCE [LARGE SCALE GENOMIC DNA]</scope>
    <source>
        <strain evidence="2 3">DSM 12503</strain>
    </source>
</reference>
<sequence>MKNHRINYYISGAGLLLLGAGLFWIKTLSDPQGVMRALPYIFIGIGCGGFGHGMGNIINFRALKNNPDAAKQIEIEKTDERNIAIGNRAKAKAYDMMIFVFGALMLSFALMQIDITAVLLLVIAYLFVIGYSIYYRSKYEKEM</sequence>
<keyword evidence="1" id="KW-1133">Transmembrane helix</keyword>
<dbReference type="STRING" id="1121345.SAMN02745217_03269"/>
<evidence type="ECO:0000313" key="3">
    <source>
        <dbReference type="Proteomes" id="UP000184612"/>
    </source>
</evidence>
<dbReference type="OrthoDB" id="2194123at2"/>
<feature type="transmembrane region" description="Helical" evidence="1">
    <location>
        <begin position="7"/>
        <end position="25"/>
    </location>
</feature>
<feature type="transmembrane region" description="Helical" evidence="1">
    <location>
        <begin position="93"/>
        <end position="111"/>
    </location>
</feature>
<proteinExistence type="predicted"/>
<protein>
    <recommendedName>
        <fullName evidence="4">DUF2178 domain-containing protein</fullName>
    </recommendedName>
</protein>
<keyword evidence="1" id="KW-0812">Transmembrane</keyword>
<feature type="transmembrane region" description="Helical" evidence="1">
    <location>
        <begin position="117"/>
        <end position="135"/>
    </location>
</feature>
<evidence type="ECO:0000256" key="1">
    <source>
        <dbReference type="SAM" id="Phobius"/>
    </source>
</evidence>
<dbReference type="Proteomes" id="UP000184612">
    <property type="component" value="Unassembled WGS sequence"/>
</dbReference>